<comment type="subcellular location">
    <subcellularLocation>
        <location evidence="1">Membrane</location>
        <topology evidence="1">Multi-pass membrane protein</topology>
    </subcellularLocation>
</comment>
<dbReference type="PANTHER" id="PTHR31326">
    <property type="entry name" value="PROTEIN CLT2, CHLOROPLASTIC"/>
    <property type="match status" value="1"/>
</dbReference>
<dbReference type="OrthoDB" id="416555at2759"/>
<feature type="transmembrane region" description="Helical" evidence="7">
    <location>
        <begin position="121"/>
        <end position="140"/>
    </location>
</feature>
<evidence type="ECO:0000313" key="8">
    <source>
        <dbReference type="EMBL" id="KAF8404733.1"/>
    </source>
</evidence>
<evidence type="ECO:0000256" key="3">
    <source>
        <dbReference type="ARBA" id="ARBA00022448"/>
    </source>
</evidence>
<feature type="transmembrane region" description="Helical" evidence="7">
    <location>
        <begin position="91"/>
        <end position="109"/>
    </location>
</feature>
<feature type="transmembrane region" description="Helical" evidence="7">
    <location>
        <begin position="185"/>
        <end position="206"/>
    </location>
</feature>
<gene>
    <name evidence="8" type="ORF">HHK36_009622</name>
</gene>
<keyword evidence="5 7" id="KW-1133">Transmembrane helix</keyword>
<comment type="similarity">
    <text evidence="2">Belongs to the CRT-like transporter family.</text>
</comment>
<keyword evidence="4 7" id="KW-0812">Transmembrane</keyword>
<evidence type="ECO:0000256" key="5">
    <source>
        <dbReference type="ARBA" id="ARBA00022989"/>
    </source>
</evidence>
<evidence type="ECO:0000256" key="2">
    <source>
        <dbReference type="ARBA" id="ARBA00006690"/>
    </source>
</evidence>
<name>A0A835DHN4_TETSI</name>
<evidence type="ECO:0000256" key="6">
    <source>
        <dbReference type="ARBA" id="ARBA00023136"/>
    </source>
</evidence>
<proteinExistence type="inferred from homology"/>
<evidence type="ECO:0000256" key="1">
    <source>
        <dbReference type="ARBA" id="ARBA00004141"/>
    </source>
</evidence>
<dbReference type="InterPro" id="IPR013936">
    <property type="entry name" value="CRT-like"/>
</dbReference>
<protein>
    <recommendedName>
        <fullName evidence="10">Protein CLT2, chloroplastic</fullName>
    </recommendedName>
</protein>
<dbReference type="OMA" id="FAYIIPM"/>
<dbReference type="AlphaFoldDB" id="A0A835DHN4"/>
<evidence type="ECO:0008006" key="10">
    <source>
        <dbReference type="Google" id="ProtNLM"/>
    </source>
</evidence>
<dbReference type="Proteomes" id="UP000655225">
    <property type="component" value="Unassembled WGS sequence"/>
</dbReference>
<feature type="transmembrane region" description="Helical" evidence="7">
    <location>
        <begin position="213"/>
        <end position="231"/>
    </location>
</feature>
<keyword evidence="9" id="KW-1185">Reference proteome</keyword>
<feature type="transmembrane region" description="Helical" evidence="7">
    <location>
        <begin position="412"/>
        <end position="432"/>
    </location>
</feature>
<keyword evidence="3" id="KW-0813">Transport</keyword>
<feature type="transmembrane region" description="Helical" evidence="7">
    <location>
        <begin position="383"/>
        <end position="406"/>
    </location>
</feature>
<dbReference type="PANTHER" id="PTHR31326:SF1">
    <property type="entry name" value="PROTEIN CLT2, CHLOROPLASTIC"/>
    <property type="match status" value="1"/>
</dbReference>
<evidence type="ECO:0000313" key="9">
    <source>
        <dbReference type="Proteomes" id="UP000655225"/>
    </source>
</evidence>
<feature type="transmembrane region" description="Helical" evidence="7">
    <location>
        <begin position="160"/>
        <end position="179"/>
    </location>
</feature>
<reference evidence="8 9" key="1">
    <citation type="submission" date="2020-04" db="EMBL/GenBank/DDBJ databases">
        <title>Plant Genome Project.</title>
        <authorList>
            <person name="Zhang R.-G."/>
        </authorList>
    </citation>
    <scope>NUCLEOTIDE SEQUENCE [LARGE SCALE GENOMIC DNA]</scope>
    <source>
        <strain evidence="8">YNK0</strain>
        <tissue evidence="8">Leaf</tissue>
    </source>
</reference>
<dbReference type="GO" id="GO:0016020">
    <property type="term" value="C:membrane"/>
    <property type="evidence" value="ECO:0007669"/>
    <property type="project" value="UniProtKB-SubCell"/>
</dbReference>
<feature type="transmembrane region" description="Helical" evidence="7">
    <location>
        <begin position="243"/>
        <end position="262"/>
    </location>
</feature>
<sequence length="442" mass="47428">MGFSSLSSIHFTPSQLPRLYNNDINGLSFISMCMPQNPRFCCQASSRTFFNGDSRVFLRKSYIQQKSVRAPNFRVHASSEESLLSTDKSRIFAGSAITVVLAVANRVLYKLALVPMKQYPLFLAQVTTFGYVAIYFSILYVRYGAGIVTEEMLAIPKSRFVAIGILEALGVAAGMSSGAMLPGPAIPILSQTFLVWQLAFSTVILGRKYSFNQIAGCLLVAAGVVAAVASGSDEGQMLSEVEFIWPALMIASSAFQAGASILKEFVFIDAATRLKGKPLDIFVVNSFGSGFQALFVLLFLPIISNSKGVPFTQLPSFLKSGTGCFLNIGANATGKFSHLGIDKITYMILSCDGAPLLPLLFIVINVAFNISLLNLVKISSAVVSSLAATLAVPIAIYVLSLPLPYIPGGASLSPFFLFGSVILVLGLILYNIPQLTNQGTRL</sequence>
<feature type="transmembrane region" description="Helical" evidence="7">
    <location>
        <begin position="356"/>
        <end position="376"/>
    </location>
</feature>
<feature type="transmembrane region" description="Helical" evidence="7">
    <location>
        <begin position="282"/>
        <end position="303"/>
    </location>
</feature>
<evidence type="ECO:0000256" key="4">
    <source>
        <dbReference type="ARBA" id="ARBA00022692"/>
    </source>
</evidence>
<dbReference type="EMBL" id="JABCRI010000006">
    <property type="protein sequence ID" value="KAF8404733.1"/>
    <property type="molecule type" value="Genomic_DNA"/>
</dbReference>
<dbReference type="Pfam" id="PF08627">
    <property type="entry name" value="CRT-like"/>
    <property type="match status" value="1"/>
</dbReference>
<keyword evidence="6 7" id="KW-0472">Membrane</keyword>
<organism evidence="8 9">
    <name type="scientific">Tetracentron sinense</name>
    <name type="common">Spur-leaf</name>
    <dbReference type="NCBI Taxonomy" id="13715"/>
    <lineage>
        <taxon>Eukaryota</taxon>
        <taxon>Viridiplantae</taxon>
        <taxon>Streptophyta</taxon>
        <taxon>Embryophyta</taxon>
        <taxon>Tracheophyta</taxon>
        <taxon>Spermatophyta</taxon>
        <taxon>Magnoliopsida</taxon>
        <taxon>Trochodendrales</taxon>
        <taxon>Trochodendraceae</taxon>
        <taxon>Tetracentron</taxon>
    </lineage>
</organism>
<evidence type="ECO:0000256" key="7">
    <source>
        <dbReference type="SAM" id="Phobius"/>
    </source>
</evidence>
<accession>A0A835DHN4</accession>
<comment type="caution">
    <text evidence="8">The sequence shown here is derived from an EMBL/GenBank/DDBJ whole genome shotgun (WGS) entry which is preliminary data.</text>
</comment>